<dbReference type="GO" id="GO:0034475">
    <property type="term" value="P:U4 snRNA 3'-end processing"/>
    <property type="evidence" value="ECO:0007669"/>
    <property type="project" value="TreeGrafter"/>
</dbReference>
<dbReference type="InterPro" id="IPR001247">
    <property type="entry name" value="ExoRNase_PH_dom1"/>
</dbReference>
<evidence type="ECO:0000256" key="6">
    <source>
        <dbReference type="SAM" id="MobiDB-lite"/>
    </source>
</evidence>
<organism evidence="9 10">
    <name type="scientific">Blastocystis sp. subtype 1 (strain ATCC 50177 / NandII)</name>
    <dbReference type="NCBI Taxonomy" id="478820"/>
    <lineage>
        <taxon>Eukaryota</taxon>
        <taxon>Sar</taxon>
        <taxon>Stramenopiles</taxon>
        <taxon>Bigyra</taxon>
        <taxon>Opalozoa</taxon>
        <taxon>Opalinata</taxon>
        <taxon>Blastocystidae</taxon>
        <taxon>Blastocystis</taxon>
    </lineage>
</organism>
<keyword evidence="5" id="KW-0539">Nucleus</keyword>
<evidence type="ECO:0000256" key="2">
    <source>
        <dbReference type="ARBA" id="ARBA00006678"/>
    </source>
</evidence>
<comment type="subcellular location">
    <subcellularLocation>
        <location evidence="1">Nucleus</location>
    </subcellularLocation>
</comment>
<dbReference type="GO" id="GO:0016075">
    <property type="term" value="P:rRNA catabolic process"/>
    <property type="evidence" value="ECO:0007669"/>
    <property type="project" value="TreeGrafter"/>
</dbReference>
<dbReference type="OrthoDB" id="27298at2759"/>
<evidence type="ECO:0000256" key="1">
    <source>
        <dbReference type="ARBA" id="ARBA00004123"/>
    </source>
</evidence>
<dbReference type="GO" id="GO:0005730">
    <property type="term" value="C:nucleolus"/>
    <property type="evidence" value="ECO:0007669"/>
    <property type="project" value="TreeGrafter"/>
</dbReference>
<dbReference type="InterPro" id="IPR027408">
    <property type="entry name" value="PNPase/RNase_PH_dom_sf"/>
</dbReference>
<feature type="region of interest" description="Disordered" evidence="6">
    <location>
        <begin position="1"/>
        <end position="20"/>
    </location>
</feature>
<comment type="similarity">
    <text evidence="2">Belongs to the RNase PH family.</text>
</comment>
<dbReference type="InterPro" id="IPR020568">
    <property type="entry name" value="Ribosomal_Su5_D2-typ_SF"/>
</dbReference>
<name>A0A196SDQ4_BLAHN</name>
<evidence type="ECO:0000259" key="8">
    <source>
        <dbReference type="Pfam" id="PF01138"/>
    </source>
</evidence>
<keyword evidence="3" id="KW-0698">rRNA processing</keyword>
<sequence>MDGNDNQTLPQYPSQPMEMEAELDVAALRANLRTDGRKKEEMRELRLEKDSTYRADGSSTVSHGNTLVMTSIYGPKQCSVSNVEYSELANITVKITYMEEKENNDLMNMNYVVQKLLENVIKRSLFPRSEICVYVQVVCDDGSLLSAILNSVALALDDSGLPITEKFASVCLMLSVDNEILPDPCLYEEEHSNNGVVTIVYSEKGGILTYFAFGDLEGDTLQKLTGTGRDLSKRIFYLLNHQLLSFRVYCHILLSTPQLPMVNRTVIGSFAVIGAAAIAYRLYNINEFKKYSAKKFKAEQEAKQKAEYQKFLAERREKRLNFCTRLLKYCACFLAGYLWGVGESELHRMQVEDGAVSTD</sequence>
<comment type="caution">
    <text evidence="9">The sequence shown here is derived from an EMBL/GenBank/DDBJ whole genome shotgun (WGS) entry which is preliminary data.</text>
</comment>
<keyword evidence="7" id="KW-0472">Membrane</keyword>
<dbReference type="GO" id="GO:0000177">
    <property type="term" value="C:cytoplasmic exosome (RNase complex)"/>
    <property type="evidence" value="ECO:0007669"/>
    <property type="project" value="TreeGrafter"/>
</dbReference>
<feature type="transmembrane region" description="Helical" evidence="7">
    <location>
        <begin position="266"/>
        <end position="283"/>
    </location>
</feature>
<dbReference type="PANTHER" id="PTHR11953">
    <property type="entry name" value="EXOSOME COMPLEX COMPONENT"/>
    <property type="match status" value="1"/>
</dbReference>
<dbReference type="STRING" id="478820.A0A196SDQ4"/>
<dbReference type="Proteomes" id="UP000078348">
    <property type="component" value="Unassembled WGS sequence"/>
</dbReference>
<keyword evidence="7" id="KW-0812">Transmembrane</keyword>
<feature type="compositionally biased region" description="Basic and acidic residues" evidence="6">
    <location>
        <begin position="32"/>
        <end position="53"/>
    </location>
</feature>
<dbReference type="SUPFAM" id="SSF54211">
    <property type="entry name" value="Ribosomal protein S5 domain 2-like"/>
    <property type="match status" value="1"/>
</dbReference>
<dbReference type="InterPro" id="IPR050080">
    <property type="entry name" value="RNase_PH"/>
</dbReference>
<dbReference type="EMBL" id="LXWW01000238">
    <property type="protein sequence ID" value="OAO14451.1"/>
    <property type="molecule type" value="Genomic_DNA"/>
</dbReference>
<evidence type="ECO:0000256" key="3">
    <source>
        <dbReference type="ARBA" id="ARBA00022552"/>
    </source>
</evidence>
<proteinExistence type="inferred from homology"/>
<dbReference type="Pfam" id="PF01138">
    <property type="entry name" value="RNase_PH"/>
    <property type="match status" value="1"/>
</dbReference>
<dbReference type="AlphaFoldDB" id="A0A196SDQ4"/>
<dbReference type="PANTHER" id="PTHR11953:SF1">
    <property type="entry name" value="EXOSOME COMPLEX COMPONENT RRP46"/>
    <property type="match status" value="1"/>
</dbReference>
<keyword evidence="4" id="KW-0271">Exosome</keyword>
<dbReference type="InterPro" id="IPR036345">
    <property type="entry name" value="ExoRNase_PH_dom2_sf"/>
</dbReference>
<dbReference type="GO" id="GO:0006364">
    <property type="term" value="P:rRNA processing"/>
    <property type="evidence" value="ECO:0007669"/>
    <property type="project" value="UniProtKB-KW"/>
</dbReference>
<protein>
    <submittedName>
        <fullName evidence="9">Exosome protein Rrp41 like</fullName>
    </submittedName>
</protein>
<keyword evidence="7" id="KW-1133">Transmembrane helix</keyword>
<evidence type="ECO:0000256" key="5">
    <source>
        <dbReference type="ARBA" id="ARBA00023242"/>
    </source>
</evidence>
<dbReference type="GO" id="GO:0071051">
    <property type="term" value="P:poly(A)-dependent snoRNA 3'-end processing"/>
    <property type="evidence" value="ECO:0007669"/>
    <property type="project" value="TreeGrafter"/>
</dbReference>
<evidence type="ECO:0000313" key="10">
    <source>
        <dbReference type="Proteomes" id="UP000078348"/>
    </source>
</evidence>
<feature type="domain" description="Exoribonuclease phosphorolytic" evidence="8">
    <location>
        <begin position="41"/>
        <end position="162"/>
    </location>
</feature>
<reference evidence="9 10" key="1">
    <citation type="submission" date="2016-05" db="EMBL/GenBank/DDBJ databases">
        <title>Nuclear genome of Blastocystis sp. subtype 1 NandII.</title>
        <authorList>
            <person name="Gentekaki E."/>
            <person name="Curtis B."/>
            <person name="Stairs C."/>
            <person name="Eme L."/>
            <person name="Herman E."/>
            <person name="Klimes V."/>
            <person name="Arias M.C."/>
            <person name="Elias M."/>
            <person name="Hilliou F."/>
            <person name="Klute M."/>
            <person name="Malik S.-B."/>
            <person name="Pightling A."/>
            <person name="Rachubinski R."/>
            <person name="Salas D."/>
            <person name="Schlacht A."/>
            <person name="Suga H."/>
            <person name="Archibald J."/>
            <person name="Ball S.G."/>
            <person name="Clark G."/>
            <person name="Dacks J."/>
            <person name="Van Der Giezen M."/>
            <person name="Tsaousis A."/>
            <person name="Roger A."/>
        </authorList>
    </citation>
    <scope>NUCLEOTIDE SEQUENCE [LARGE SCALE GENOMIC DNA]</scope>
    <source>
        <strain evidence="10">ATCC 50177 / NandII</strain>
    </source>
</reference>
<dbReference type="GO" id="GO:0000176">
    <property type="term" value="C:nuclear exosome (RNase complex)"/>
    <property type="evidence" value="ECO:0007669"/>
    <property type="project" value="TreeGrafter"/>
</dbReference>
<dbReference type="GO" id="GO:0003723">
    <property type="term" value="F:RNA binding"/>
    <property type="evidence" value="ECO:0007669"/>
    <property type="project" value="TreeGrafter"/>
</dbReference>
<evidence type="ECO:0000256" key="7">
    <source>
        <dbReference type="SAM" id="Phobius"/>
    </source>
</evidence>
<feature type="region of interest" description="Disordered" evidence="6">
    <location>
        <begin position="32"/>
        <end position="59"/>
    </location>
</feature>
<dbReference type="SUPFAM" id="SSF55666">
    <property type="entry name" value="Ribonuclease PH domain 2-like"/>
    <property type="match status" value="1"/>
</dbReference>
<evidence type="ECO:0000256" key="4">
    <source>
        <dbReference type="ARBA" id="ARBA00022835"/>
    </source>
</evidence>
<accession>A0A196SDQ4</accession>
<dbReference type="GO" id="GO:0071028">
    <property type="term" value="P:nuclear mRNA surveillance"/>
    <property type="evidence" value="ECO:0007669"/>
    <property type="project" value="TreeGrafter"/>
</dbReference>
<gene>
    <name evidence="9" type="ORF">AV274_3754</name>
</gene>
<evidence type="ECO:0000313" key="9">
    <source>
        <dbReference type="EMBL" id="OAO14451.1"/>
    </source>
</evidence>
<feature type="compositionally biased region" description="Polar residues" evidence="6">
    <location>
        <begin position="1"/>
        <end position="14"/>
    </location>
</feature>
<keyword evidence="10" id="KW-1185">Reference proteome</keyword>
<dbReference type="Gene3D" id="3.30.230.70">
    <property type="entry name" value="GHMP Kinase, N-terminal domain"/>
    <property type="match status" value="1"/>
</dbReference>